<keyword evidence="3 5" id="KW-1133">Transmembrane helix</keyword>
<comment type="subcellular location">
    <subcellularLocation>
        <location evidence="1">Membrane</location>
    </subcellularLocation>
</comment>
<feature type="domain" description="Fatty acid hydroxylase" evidence="6">
    <location>
        <begin position="128"/>
        <end position="260"/>
    </location>
</feature>
<evidence type="ECO:0000313" key="8">
    <source>
        <dbReference type="Proteomes" id="UP000218427"/>
    </source>
</evidence>
<keyword evidence="8" id="KW-1185">Reference proteome</keyword>
<dbReference type="InterPro" id="IPR050307">
    <property type="entry name" value="Sterol_Desaturase_Related"/>
</dbReference>
<reference evidence="7" key="1">
    <citation type="submission" date="2017-08" db="EMBL/GenBank/DDBJ databases">
        <title>Microbulbifer marisrubri sp. nov., a halophilic alphaproteobacterium isolated from marine sediment of the Yellow Sea, China.</title>
        <authorList>
            <person name="Zhang G."/>
            <person name="Xiong Q."/>
        </authorList>
    </citation>
    <scope>NUCLEOTIDE SEQUENCE [LARGE SCALE GENOMIC DNA]</scope>
    <source>
        <strain evidence="7">WRN-8</strain>
    </source>
</reference>
<gene>
    <name evidence="7" type="ORF">AWR36_012310</name>
</gene>
<evidence type="ECO:0000256" key="3">
    <source>
        <dbReference type="ARBA" id="ARBA00022989"/>
    </source>
</evidence>
<sequence length="290" mass="33968">MSCAQGETSHGISKEWQGVTMEWEFLSEFAGSWLTRYERMLFRYILAATLVSLCVSLLFRSWMNKRRLQKRRATWRDIRREVSFSLLTIGIGATIGLAMVALSRAGYLHLYWEWTDYPLWWNIVSLPALILLHDTYFYWVHRAIHHPRLFRHFHRVHHLSVSPTPWAAYSFSVGEALLMVLFTPLSLALLPIHIWVGIAFSFIQIFRNTMLHATCEFHPRGWVDGPLDFLTTTTHHNLHHQKFQGNYGFYFTFWDRLMGTELKNYKDEFRRVTAGAVENDEGAKGAEVTP</sequence>
<feature type="transmembrane region" description="Helical" evidence="5">
    <location>
        <begin position="84"/>
        <end position="107"/>
    </location>
</feature>
<evidence type="ECO:0000256" key="4">
    <source>
        <dbReference type="ARBA" id="ARBA00023136"/>
    </source>
</evidence>
<evidence type="ECO:0000256" key="2">
    <source>
        <dbReference type="ARBA" id="ARBA00022692"/>
    </source>
</evidence>
<keyword evidence="4 5" id="KW-0472">Membrane</keyword>
<proteinExistence type="predicted"/>
<evidence type="ECO:0000259" key="6">
    <source>
        <dbReference type="Pfam" id="PF04116"/>
    </source>
</evidence>
<organism evidence="7 8">
    <name type="scientific">Microbulbifer flavimaris</name>
    <dbReference type="NCBI Taxonomy" id="1781068"/>
    <lineage>
        <taxon>Bacteria</taxon>
        <taxon>Pseudomonadati</taxon>
        <taxon>Pseudomonadota</taxon>
        <taxon>Gammaproteobacteria</taxon>
        <taxon>Cellvibrionales</taxon>
        <taxon>Microbulbiferaceae</taxon>
        <taxon>Microbulbifer</taxon>
    </lineage>
</organism>
<dbReference type="EMBL" id="LRFG02000004">
    <property type="protein sequence ID" value="PCO04775.1"/>
    <property type="molecule type" value="Genomic_DNA"/>
</dbReference>
<dbReference type="Pfam" id="PF04116">
    <property type="entry name" value="FA_hydroxylase"/>
    <property type="match status" value="1"/>
</dbReference>
<feature type="transmembrane region" description="Helical" evidence="5">
    <location>
        <begin position="188"/>
        <end position="206"/>
    </location>
</feature>
<name>A0ABX4HXB8_9GAMM</name>
<accession>A0ABX4HXB8</accession>
<evidence type="ECO:0000256" key="5">
    <source>
        <dbReference type="SAM" id="Phobius"/>
    </source>
</evidence>
<feature type="transmembrane region" description="Helical" evidence="5">
    <location>
        <begin position="41"/>
        <end position="63"/>
    </location>
</feature>
<dbReference type="PANTHER" id="PTHR11863">
    <property type="entry name" value="STEROL DESATURASE"/>
    <property type="match status" value="1"/>
</dbReference>
<comment type="caution">
    <text evidence="7">The sequence shown here is derived from an EMBL/GenBank/DDBJ whole genome shotgun (WGS) entry which is preliminary data.</text>
</comment>
<dbReference type="InterPro" id="IPR006694">
    <property type="entry name" value="Fatty_acid_hydroxylase"/>
</dbReference>
<evidence type="ECO:0000313" key="7">
    <source>
        <dbReference type="EMBL" id="PCO04775.1"/>
    </source>
</evidence>
<keyword evidence="2 5" id="KW-0812">Transmembrane</keyword>
<feature type="transmembrane region" description="Helical" evidence="5">
    <location>
        <begin position="119"/>
        <end position="140"/>
    </location>
</feature>
<evidence type="ECO:0000256" key="1">
    <source>
        <dbReference type="ARBA" id="ARBA00004370"/>
    </source>
</evidence>
<protein>
    <submittedName>
        <fullName evidence="7">Sterol desaturase family protein</fullName>
    </submittedName>
</protein>
<dbReference type="Proteomes" id="UP000218427">
    <property type="component" value="Unassembled WGS sequence"/>
</dbReference>